<dbReference type="Proteomes" id="UP000019140">
    <property type="component" value="Unassembled WGS sequence"/>
</dbReference>
<comment type="caution">
    <text evidence="2">The sequence shown here is derived from an EMBL/GenBank/DDBJ whole genome shotgun (WGS) entry which is preliminary data.</text>
</comment>
<reference evidence="2 3" key="1">
    <citation type="journal article" date="2014" name="Nature">
        <title>An environmental bacterial taxon with a large and distinct metabolic repertoire.</title>
        <authorList>
            <person name="Wilson M.C."/>
            <person name="Mori T."/>
            <person name="Ruckert C."/>
            <person name="Uria A.R."/>
            <person name="Helf M.J."/>
            <person name="Takada K."/>
            <person name="Gernert C."/>
            <person name="Steffens U.A."/>
            <person name="Heycke N."/>
            <person name="Schmitt S."/>
            <person name="Rinke C."/>
            <person name="Helfrich E.J."/>
            <person name="Brachmann A.O."/>
            <person name="Gurgui C."/>
            <person name="Wakimoto T."/>
            <person name="Kracht M."/>
            <person name="Crusemann M."/>
            <person name="Hentschel U."/>
            <person name="Abe I."/>
            <person name="Matsunaga S."/>
            <person name="Kalinowski J."/>
            <person name="Takeyama H."/>
            <person name="Piel J."/>
        </authorList>
    </citation>
    <scope>NUCLEOTIDE SEQUENCE [LARGE SCALE GENOMIC DNA]</scope>
    <source>
        <strain evidence="3">TSY2</strain>
    </source>
</reference>
<gene>
    <name evidence="2" type="ORF">ETSY2_29090</name>
</gene>
<evidence type="ECO:0000313" key="2">
    <source>
        <dbReference type="EMBL" id="ETX04388.1"/>
    </source>
</evidence>
<name>W4M2K1_9BACT</name>
<protein>
    <submittedName>
        <fullName evidence="2">Uncharacterized protein</fullName>
    </submittedName>
</protein>
<organism evidence="2 3">
    <name type="scientific">Candidatus Entotheonella gemina</name>
    <dbReference type="NCBI Taxonomy" id="1429439"/>
    <lineage>
        <taxon>Bacteria</taxon>
        <taxon>Pseudomonadati</taxon>
        <taxon>Nitrospinota/Tectimicrobiota group</taxon>
        <taxon>Candidatus Tectimicrobiota</taxon>
        <taxon>Candidatus Entotheonellia</taxon>
        <taxon>Candidatus Entotheonellales</taxon>
        <taxon>Candidatus Entotheonellaceae</taxon>
        <taxon>Candidatus Entotheonella</taxon>
    </lineage>
</organism>
<keyword evidence="3" id="KW-1185">Reference proteome</keyword>
<dbReference type="HOGENOM" id="CLU_2449112_0_0_7"/>
<dbReference type="AlphaFoldDB" id="W4M2K1"/>
<feature type="signal peptide" evidence="1">
    <location>
        <begin position="1"/>
        <end position="21"/>
    </location>
</feature>
<evidence type="ECO:0000256" key="1">
    <source>
        <dbReference type="SAM" id="SignalP"/>
    </source>
</evidence>
<keyword evidence="1" id="KW-0732">Signal</keyword>
<dbReference type="EMBL" id="AZHX01001235">
    <property type="protein sequence ID" value="ETX04388.1"/>
    <property type="molecule type" value="Genomic_DNA"/>
</dbReference>
<evidence type="ECO:0000313" key="3">
    <source>
        <dbReference type="Proteomes" id="UP000019140"/>
    </source>
</evidence>
<proteinExistence type="predicted"/>
<sequence length="89" mass="9461">MKRYITLVVAFVTLLAVAAQAQVPIGPFDPLAKENFDSLAPGAYNVFAGFSGQAQFSALAATGRSSLVAAGLKPAPCDVRKRDRRSHRL</sequence>
<feature type="chain" id="PRO_5004846248" evidence="1">
    <location>
        <begin position="22"/>
        <end position="89"/>
    </location>
</feature>
<accession>W4M2K1</accession>